<dbReference type="EC" id="3.4.26.1" evidence="10"/>
<feature type="transmembrane region" description="Helical" evidence="11">
    <location>
        <begin position="204"/>
        <end position="222"/>
    </location>
</feature>
<evidence type="ECO:0000256" key="5">
    <source>
        <dbReference type="ARBA" id="ARBA00022801"/>
    </source>
</evidence>
<protein>
    <recommendedName>
        <fullName evidence="10">intramembrane prenyl-peptidase Rce1</fullName>
        <ecNumber evidence="10">3.4.26.1</ecNumber>
    </recommendedName>
</protein>
<dbReference type="GO" id="GO:0004222">
    <property type="term" value="F:metalloendopeptidase activity"/>
    <property type="evidence" value="ECO:0007669"/>
    <property type="project" value="InterPro"/>
</dbReference>
<gene>
    <name evidence="13" type="ORF">ADEAN_000889500</name>
</gene>
<dbReference type="GO" id="GO:0005789">
    <property type="term" value="C:endoplasmic reticulum membrane"/>
    <property type="evidence" value="ECO:0007669"/>
    <property type="project" value="UniProtKB-SubCell"/>
</dbReference>
<dbReference type="EMBL" id="LR877164">
    <property type="protein sequence ID" value="CAD2221363.1"/>
    <property type="molecule type" value="Genomic_DNA"/>
</dbReference>
<evidence type="ECO:0000256" key="7">
    <source>
        <dbReference type="ARBA" id="ARBA00022989"/>
    </source>
</evidence>
<accession>A0A7G2CSG6</accession>
<name>A0A7G2CSG6_9TRYP</name>
<keyword evidence="6" id="KW-0256">Endoplasmic reticulum</keyword>
<reference evidence="13 14" key="1">
    <citation type="submission" date="2020-08" db="EMBL/GenBank/DDBJ databases">
        <authorList>
            <person name="Newling K."/>
            <person name="Davey J."/>
            <person name="Forrester S."/>
        </authorList>
    </citation>
    <scope>NUCLEOTIDE SEQUENCE [LARGE SCALE GENOMIC DNA]</scope>
    <source>
        <strain evidence="14">Crithidia deanei Carvalho (ATCC PRA-265)</strain>
    </source>
</reference>
<evidence type="ECO:0000256" key="9">
    <source>
        <dbReference type="ARBA" id="ARBA00047280"/>
    </source>
</evidence>
<dbReference type="GO" id="GO:0071586">
    <property type="term" value="P:CAAX-box protein processing"/>
    <property type="evidence" value="ECO:0007669"/>
    <property type="project" value="InterPro"/>
</dbReference>
<keyword evidence="7 11" id="KW-1133">Transmembrane helix</keyword>
<evidence type="ECO:0000313" key="14">
    <source>
        <dbReference type="Proteomes" id="UP000515908"/>
    </source>
</evidence>
<evidence type="ECO:0000256" key="2">
    <source>
        <dbReference type="ARBA" id="ARBA00006897"/>
    </source>
</evidence>
<dbReference type="Proteomes" id="UP000515908">
    <property type="component" value="Chromosome 20"/>
</dbReference>
<proteinExistence type="inferred from homology"/>
<evidence type="ECO:0000256" key="1">
    <source>
        <dbReference type="ARBA" id="ARBA00004477"/>
    </source>
</evidence>
<feature type="transmembrane region" description="Helical" evidence="11">
    <location>
        <begin position="6"/>
        <end position="22"/>
    </location>
</feature>
<feature type="domain" description="CAAX prenyl protease 2/Lysostaphin resistance protein A-like" evidence="12">
    <location>
        <begin position="121"/>
        <end position="243"/>
    </location>
</feature>
<sequence>MGDFTRGALLCTGFVLSFYMWPSQRRFVRQLLFHPKGNVPSIDRDDPTIVKQRMISFTVACALGELWKRCVLPPVSAAPSGTTVVQHLCVCFFSTVALFAGPLYEFLSGKAPTPTCTVDVYFVRDVVLAPLGEELFFRGVILQQFQGRSERVAIALSAILFALSHSHHLFTTVGAALDDEKAGETSDITDDAVRRCWMEGLHDLTRVYAITFVFGLVSGLYYTRLCGGSVLPIAATHSLCNVLGPPPLTFLGKSEKPSGRCVTVLVYAVGIATWCGLMVKFARSP</sequence>
<evidence type="ECO:0000313" key="13">
    <source>
        <dbReference type="EMBL" id="CAD2221363.1"/>
    </source>
</evidence>
<dbReference type="Pfam" id="PF02517">
    <property type="entry name" value="Rce1-like"/>
    <property type="match status" value="1"/>
</dbReference>
<keyword evidence="5" id="KW-0378">Hydrolase</keyword>
<keyword evidence="8 11" id="KW-0472">Membrane</keyword>
<dbReference type="AlphaFoldDB" id="A0A7G2CSG6"/>
<organism evidence="13 14">
    <name type="scientific">Angomonas deanei</name>
    <dbReference type="NCBI Taxonomy" id="59799"/>
    <lineage>
        <taxon>Eukaryota</taxon>
        <taxon>Discoba</taxon>
        <taxon>Euglenozoa</taxon>
        <taxon>Kinetoplastea</taxon>
        <taxon>Metakinetoplastina</taxon>
        <taxon>Trypanosomatida</taxon>
        <taxon>Trypanosomatidae</taxon>
        <taxon>Strigomonadinae</taxon>
        <taxon>Angomonas</taxon>
    </lineage>
</organism>
<comment type="subcellular location">
    <subcellularLocation>
        <location evidence="1">Endoplasmic reticulum membrane</location>
        <topology evidence="1">Multi-pass membrane protein</topology>
    </subcellularLocation>
</comment>
<dbReference type="InterPro" id="IPR003675">
    <property type="entry name" value="Rce1/LyrA-like_dom"/>
</dbReference>
<evidence type="ECO:0000256" key="10">
    <source>
        <dbReference type="ARBA" id="ARBA00049729"/>
    </source>
</evidence>
<keyword evidence="14" id="KW-1185">Reference proteome</keyword>
<evidence type="ECO:0000256" key="4">
    <source>
        <dbReference type="ARBA" id="ARBA00022692"/>
    </source>
</evidence>
<evidence type="ECO:0000256" key="6">
    <source>
        <dbReference type="ARBA" id="ARBA00022824"/>
    </source>
</evidence>
<dbReference type="VEuPathDB" id="TriTrypDB:ADEAN_000889500"/>
<dbReference type="PANTHER" id="PTHR13046:SF0">
    <property type="entry name" value="CAAX PRENYL PROTEASE 2"/>
    <property type="match status" value="1"/>
</dbReference>
<dbReference type="InterPro" id="IPR039731">
    <property type="entry name" value="Rce1"/>
</dbReference>
<feature type="transmembrane region" description="Helical" evidence="11">
    <location>
        <begin position="264"/>
        <end position="282"/>
    </location>
</feature>
<comment type="catalytic activity">
    <reaction evidence="9">
        <text>Hydrolyzes the peptide bond -P2-(S-farnesyl or geranylgeranyl)C-P1'-P2'-P3'-COOH where P1' and P2' are amino acids with aliphatic sidechains and P3' is any C-terminal residue.</text>
        <dbReference type="EC" id="3.4.26.1"/>
    </reaction>
</comment>
<dbReference type="PANTHER" id="PTHR13046">
    <property type="entry name" value="PROTEASE U48 CAAX PRENYL PROTEASE RCE1"/>
    <property type="match status" value="1"/>
</dbReference>
<comment type="similarity">
    <text evidence="2">Belongs to the peptidase U48 family.</text>
</comment>
<evidence type="ECO:0000256" key="11">
    <source>
        <dbReference type="SAM" id="Phobius"/>
    </source>
</evidence>
<dbReference type="OrthoDB" id="271604at2759"/>
<keyword evidence="4 11" id="KW-0812">Transmembrane</keyword>
<evidence type="ECO:0000259" key="12">
    <source>
        <dbReference type="Pfam" id="PF02517"/>
    </source>
</evidence>
<keyword evidence="3 13" id="KW-0645">Protease</keyword>
<evidence type="ECO:0000256" key="8">
    <source>
        <dbReference type="ARBA" id="ARBA00023136"/>
    </source>
</evidence>
<evidence type="ECO:0000256" key="3">
    <source>
        <dbReference type="ARBA" id="ARBA00022670"/>
    </source>
</evidence>
<keyword evidence="13" id="KW-0482">Metalloprotease</keyword>